<gene>
    <name evidence="1" type="ORF">CEP48_05055</name>
</gene>
<reference evidence="1" key="1">
    <citation type="submission" date="2017-06" db="EMBL/GenBank/DDBJ databases">
        <title>Genome sequencing of pathogenic and non-pathogenic strains within Bisgaard taxon 40.</title>
        <authorList>
            <person name="Ladner J.T."/>
            <person name="Lovett S.P."/>
            <person name="Koroleva G."/>
            <person name="Lorch J.M."/>
        </authorList>
    </citation>
    <scope>NUCLEOTIDE SEQUENCE</scope>
    <source>
        <strain evidence="1">27576-1-I1</strain>
    </source>
</reference>
<keyword evidence="2" id="KW-1185">Reference proteome</keyword>
<evidence type="ECO:0000313" key="1">
    <source>
        <dbReference type="EMBL" id="QDJ14832.1"/>
    </source>
</evidence>
<evidence type="ECO:0000313" key="2">
    <source>
        <dbReference type="Proteomes" id="UP000955338"/>
    </source>
</evidence>
<protein>
    <submittedName>
        <fullName evidence="1">Uncharacterized protein</fullName>
    </submittedName>
</protein>
<proteinExistence type="predicted"/>
<sequence>MYLVLSNGQEILFTQENNHFSVFEVNEDKVIEKIGSFDSFSKALEGLLAYQIVEKSEVLTVEEMLNIVSSTCDRCKNWFLQHADYLEQLNK</sequence>
<accession>A0A8D4IXD8</accession>
<name>A0A8D4IXD8_9PAST</name>
<dbReference type="AlphaFoldDB" id="A0A8D4IXD8"/>
<dbReference type="RefSeq" id="WP_261920643.1">
    <property type="nucleotide sequence ID" value="NZ_CP022011.1"/>
</dbReference>
<dbReference type="Proteomes" id="UP000955338">
    <property type="component" value="Chromosome"/>
</dbReference>
<dbReference type="EMBL" id="CP022011">
    <property type="protein sequence ID" value="QDJ14832.1"/>
    <property type="molecule type" value="Genomic_DNA"/>
</dbReference>
<organism evidence="1 2">
    <name type="scientific">Mergibacter septicus</name>
    <dbReference type="NCBI Taxonomy" id="221402"/>
    <lineage>
        <taxon>Bacteria</taxon>
        <taxon>Pseudomonadati</taxon>
        <taxon>Pseudomonadota</taxon>
        <taxon>Gammaproteobacteria</taxon>
        <taxon>Pasteurellales</taxon>
        <taxon>Pasteurellaceae</taxon>
        <taxon>Mergibacter</taxon>
    </lineage>
</organism>